<evidence type="ECO:0000256" key="6">
    <source>
        <dbReference type="ARBA" id="ARBA00023180"/>
    </source>
</evidence>
<dbReference type="Proteomes" id="UP001162972">
    <property type="component" value="Chromosome 6"/>
</dbReference>
<comment type="subcellular location">
    <subcellularLocation>
        <location evidence="7">Endomembrane system</location>
        <topology evidence="7">Single-pass membrane protein</topology>
    </subcellularLocation>
    <subcellularLocation>
        <location evidence="1 8">Membrane</location>
        <topology evidence="1 8">Single-pass type II membrane protein</topology>
    </subcellularLocation>
</comment>
<dbReference type="GO" id="GO:0008168">
    <property type="term" value="F:methyltransferase activity"/>
    <property type="evidence" value="ECO:0007669"/>
    <property type="project" value="UniProtKB-UniRule"/>
</dbReference>
<reference evidence="9 10" key="1">
    <citation type="journal article" date="2023" name="Int. J. Mol. Sci.">
        <title>De Novo Assembly and Annotation of 11 Diverse Shrub Willow (Salix) Genomes Reveals Novel Gene Organization in Sex-Linked Regions.</title>
        <authorList>
            <person name="Hyden B."/>
            <person name="Feng K."/>
            <person name="Yates T.B."/>
            <person name="Jawdy S."/>
            <person name="Cereghino C."/>
            <person name="Smart L.B."/>
            <person name="Muchero W."/>
        </authorList>
    </citation>
    <scope>NUCLEOTIDE SEQUENCE [LARGE SCALE GENOMIC DNA]</scope>
    <source>
        <tissue evidence="9">Shoot tip</tissue>
    </source>
</reference>
<accession>A0AAD6NX68</accession>
<evidence type="ECO:0000256" key="5">
    <source>
        <dbReference type="ARBA" id="ARBA00022968"/>
    </source>
</evidence>
<dbReference type="AlphaFoldDB" id="A0AAD6NX68"/>
<keyword evidence="6 8" id="KW-0325">Glycoprotein</keyword>
<evidence type="ECO:0000256" key="4">
    <source>
        <dbReference type="ARBA" id="ARBA00022679"/>
    </source>
</evidence>
<dbReference type="InterPro" id="IPR004159">
    <property type="entry name" value="Put_SAM_MeTrfase"/>
</dbReference>
<keyword evidence="5 8" id="KW-0812">Transmembrane</keyword>
<organism evidence="9 10">
    <name type="scientific">Salix udensis</name>
    <dbReference type="NCBI Taxonomy" id="889485"/>
    <lineage>
        <taxon>Eukaryota</taxon>
        <taxon>Viridiplantae</taxon>
        <taxon>Streptophyta</taxon>
        <taxon>Embryophyta</taxon>
        <taxon>Tracheophyta</taxon>
        <taxon>Spermatophyta</taxon>
        <taxon>Magnoliopsida</taxon>
        <taxon>eudicotyledons</taxon>
        <taxon>Gunneridae</taxon>
        <taxon>Pentapetalae</taxon>
        <taxon>rosids</taxon>
        <taxon>fabids</taxon>
        <taxon>Malpighiales</taxon>
        <taxon>Salicaceae</taxon>
        <taxon>Saliceae</taxon>
        <taxon>Salix</taxon>
    </lineage>
</organism>
<evidence type="ECO:0000256" key="3">
    <source>
        <dbReference type="ARBA" id="ARBA00022603"/>
    </source>
</evidence>
<comment type="caution">
    <text evidence="9">The sequence shown here is derived from an EMBL/GenBank/DDBJ whole genome shotgun (WGS) entry which is preliminary data.</text>
</comment>
<evidence type="ECO:0000313" key="9">
    <source>
        <dbReference type="EMBL" id="KAJ6408325.1"/>
    </source>
</evidence>
<dbReference type="GO" id="GO:0005768">
    <property type="term" value="C:endosome"/>
    <property type="evidence" value="ECO:0007669"/>
    <property type="project" value="TreeGrafter"/>
</dbReference>
<keyword evidence="10" id="KW-1185">Reference proteome</keyword>
<dbReference type="GO" id="GO:0016020">
    <property type="term" value="C:membrane"/>
    <property type="evidence" value="ECO:0007669"/>
    <property type="project" value="UniProtKB-SubCell"/>
</dbReference>
<dbReference type="InterPro" id="IPR029063">
    <property type="entry name" value="SAM-dependent_MTases_sf"/>
</dbReference>
<dbReference type="SUPFAM" id="SSF53335">
    <property type="entry name" value="S-adenosyl-L-methionine-dependent methyltransferases"/>
    <property type="match status" value="1"/>
</dbReference>
<evidence type="ECO:0000313" key="10">
    <source>
        <dbReference type="Proteomes" id="UP001162972"/>
    </source>
</evidence>
<evidence type="ECO:0000256" key="1">
    <source>
        <dbReference type="ARBA" id="ARBA00004606"/>
    </source>
</evidence>
<keyword evidence="5 8" id="KW-0735">Signal-anchor</keyword>
<name>A0AAD6NX68_9ROSI</name>
<dbReference type="PANTHER" id="PTHR10108:SF37">
    <property type="entry name" value="METHYLTRANSFERASE PMT6-RELATED"/>
    <property type="match status" value="1"/>
</dbReference>
<dbReference type="EMBL" id="JAPFFJ010000016">
    <property type="protein sequence ID" value="KAJ6408325.1"/>
    <property type="molecule type" value="Genomic_DNA"/>
</dbReference>
<sequence>MDMNAFIGGFAVALNSLPVWELFHDWCEPFSTYPRTYDLLHANHLFTHYKDHGEGCLLEDIMLEMDRIIRPQGFIIIRDEESITSRVQHLAPKFLWEKEVLGIGISNVAMGNISGEAQTFKLISEHGWALSRPSLAIYTSECNF</sequence>
<comment type="similarity">
    <text evidence="2 8">Belongs to the methyltransferase superfamily.</text>
</comment>
<keyword evidence="4 8" id="KW-0808">Transferase</keyword>
<evidence type="ECO:0000256" key="8">
    <source>
        <dbReference type="RuleBase" id="RU366043"/>
    </source>
</evidence>
<protein>
    <recommendedName>
        <fullName evidence="8">Methyltransferase</fullName>
        <ecNumber evidence="8">2.1.1.-</ecNumber>
    </recommendedName>
</protein>
<keyword evidence="3 8" id="KW-0489">Methyltransferase</keyword>
<dbReference type="Pfam" id="PF03141">
    <property type="entry name" value="Methyltransf_29"/>
    <property type="match status" value="1"/>
</dbReference>
<dbReference type="PANTHER" id="PTHR10108">
    <property type="entry name" value="SAM-DEPENDENT METHYLTRANSFERASE"/>
    <property type="match status" value="1"/>
</dbReference>
<dbReference type="GO" id="GO:0005802">
    <property type="term" value="C:trans-Golgi network"/>
    <property type="evidence" value="ECO:0007669"/>
    <property type="project" value="TreeGrafter"/>
</dbReference>
<evidence type="ECO:0000256" key="2">
    <source>
        <dbReference type="ARBA" id="ARBA00008361"/>
    </source>
</evidence>
<proteinExistence type="inferred from homology"/>
<gene>
    <name evidence="9" type="ORF">OIU84_011607</name>
</gene>
<dbReference type="EC" id="2.1.1.-" evidence="8"/>
<evidence type="ECO:0000256" key="7">
    <source>
        <dbReference type="ARBA" id="ARBA00037847"/>
    </source>
</evidence>
<dbReference type="GO" id="GO:0032259">
    <property type="term" value="P:methylation"/>
    <property type="evidence" value="ECO:0007669"/>
    <property type="project" value="UniProtKB-KW"/>
</dbReference>